<keyword evidence="6" id="KW-1015">Disulfide bond</keyword>
<feature type="transmembrane region" description="Helical" evidence="7">
    <location>
        <begin position="63"/>
        <end position="84"/>
    </location>
</feature>
<dbReference type="WBParaSite" id="MBELARI_LOCUS13351">
    <property type="protein sequence ID" value="MBELARI_LOCUS13351"/>
    <property type="gene ID" value="MBELARI_LOCUS13351"/>
</dbReference>
<feature type="disulfide bond" evidence="6">
    <location>
        <begin position="157"/>
        <end position="192"/>
    </location>
</feature>
<evidence type="ECO:0000313" key="9">
    <source>
        <dbReference type="WBParaSite" id="MBELARI_LOCUS13351"/>
    </source>
</evidence>
<evidence type="ECO:0000256" key="4">
    <source>
        <dbReference type="ARBA" id="ARBA00022989"/>
    </source>
</evidence>
<feature type="transmembrane region" description="Helical" evidence="7">
    <location>
        <begin position="91"/>
        <end position="117"/>
    </location>
</feature>
<comment type="similarity">
    <text evidence="2 7">Belongs to the tetraspanin (TM4SF) family.</text>
</comment>
<evidence type="ECO:0000256" key="5">
    <source>
        <dbReference type="ARBA" id="ARBA00023136"/>
    </source>
</evidence>
<dbReference type="Gene3D" id="1.10.1450.10">
    <property type="entry name" value="Tetraspanin"/>
    <property type="match status" value="1"/>
</dbReference>
<dbReference type="PANTHER" id="PTHR19282">
    <property type="entry name" value="TETRASPANIN"/>
    <property type="match status" value="1"/>
</dbReference>
<dbReference type="InterPro" id="IPR008952">
    <property type="entry name" value="Tetraspanin_EC2_sf"/>
</dbReference>
<protein>
    <recommendedName>
        <fullName evidence="7">Tetraspanin</fullName>
    </recommendedName>
</protein>
<organism evidence="8 9">
    <name type="scientific">Mesorhabditis belari</name>
    <dbReference type="NCBI Taxonomy" id="2138241"/>
    <lineage>
        <taxon>Eukaryota</taxon>
        <taxon>Metazoa</taxon>
        <taxon>Ecdysozoa</taxon>
        <taxon>Nematoda</taxon>
        <taxon>Chromadorea</taxon>
        <taxon>Rhabditida</taxon>
        <taxon>Rhabditina</taxon>
        <taxon>Rhabditomorpha</taxon>
        <taxon>Rhabditoidea</taxon>
        <taxon>Rhabditidae</taxon>
        <taxon>Mesorhabditinae</taxon>
        <taxon>Mesorhabditis</taxon>
    </lineage>
</organism>
<evidence type="ECO:0000256" key="2">
    <source>
        <dbReference type="ARBA" id="ARBA00006840"/>
    </source>
</evidence>
<dbReference type="SUPFAM" id="SSF48652">
    <property type="entry name" value="Tetraspanin"/>
    <property type="match status" value="1"/>
</dbReference>
<evidence type="ECO:0000256" key="3">
    <source>
        <dbReference type="ARBA" id="ARBA00022692"/>
    </source>
</evidence>
<feature type="disulfide bond" evidence="6">
    <location>
        <begin position="158"/>
        <end position="176"/>
    </location>
</feature>
<evidence type="ECO:0000256" key="1">
    <source>
        <dbReference type="ARBA" id="ARBA00004141"/>
    </source>
</evidence>
<dbReference type="PANTHER" id="PTHR19282:SF534">
    <property type="entry name" value="TETRASPANIN FAMILY-RELATED"/>
    <property type="match status" value="1"/>
</dbReference>
<proteinExistence type="inferred from homology"/>
<feature type="transmembrane region" description="Helical" evidence="7">
    <location>
        <begin position="12"/>
        <end position="37"/>
    </location>
</feature>
<keyword evidence="5 7" id="KW-0472">Membrane</keyword>
<dbReference type="Proteomes" id="UP000887575">
    <property type="component" value="Unassembled WGS sequence"/>
</dbReference>
<comment type="subcellular location">
    <subcellularLocation>
        <location evidence="1 7">Membrane</location>
        <topology evidence="1 7">Multi-pass membrane protein</topology>
    </subcellularLocation>
</comment>
<dbReference type="InterPro" id="IPR018499">
    <property type="entry name" value="Tetraspanin/Peripherin"/>
</dbReference>
<dbReference type="Pfam" id="PF00335">
    <property type="entry name" value="Tetraspanin"/>
    <property type="match status" value="1"/>
</dbReference>
<dbReference type="PIRSF" id="PIRSF002419">
    <property type="entry name" value="Tetraspanin"/>
    <property type="match status" value="1"/>
</dbReference>
<dbReference type="InterPro" id="IPR000301">
    <property type="entry name" value="Tetraspanin_animals"/>
</dbReference>
<dbReference type="PRINTS" id="PR00259">
    <property type="entry name" value="TMFOUR"/>
</dbReference>
<dbReference type="GO" id="GO:0005886">
    <property type="term" value="C:plasma membrane"/>
    <property type="evidence" value="ECO:0007669"/>
    <property type="project" value="TreeGrafter"/>
</dbReference>
<keyword evidence="3 7" id="KW-0812">Transmembrane</keyword>
<evidence type="ECO:0000256" key="6">
    <source>
        <dbReference type="PIRSR" id="PIRSR002419-1"/>
    </source>
</evidence>
<evidence type="ECO:0000313" key="8">
    <source>
        <dbReference type="Proteomes" id="UP000887575"/>
    </source>
</evidence>
<keyword evidence="8" id="KW-1185">Reference proteome</keyword>
<reference evidence="9" key="1">
    <citation type="submission" date="2024-02" db="UniProtKB">
        <authorList>
            <consortium name="WormBaseParasite"/>
        </authorList>
    </citation>
    <scope>IDENTIFICATION</scope>
</reference>
<evidence type="ECO:0000256" key="7">
    <source>
        <dbReference type="RuleBase" id="RU361218"/>
    </source>
</evidence>
<accession>A0AAF3EHP8</accession>
<keyword evidence="4 7" id="KW-1133">Transmembrane helix</keyword>
<name>A0AAF3EHP8_9BILA</name>
<dbReference type="CDD" id="cd03127">
    <property type="entry name" value="tetraspanin_LEL"/>
    <property type="match status" value="1"/>
</dbReference>
<feature type="transmembrane region" description="Helical" evidence="7">
    <location>
        <begin position="204"/>
        <end position="232"/>
    </location>
</feature>
<sequence length="239" mass="26412">MVVGCGNKCVKYFFWLLNFLFFVLGGLIVGIGLWIIFDPQWQMRLQTLLNIQLQSFNLNNFTVGIWVVIAFGVLLFLVGGLGCGGSCCESLCVIGIYFVLVAILFTLEIAGGVYFYVSKDSLRSWLAQVWKTELVTNYYSNPTIQSQLDQIQRQLNCCGGYGCSDFQSPPSSCTVCFNGNQNQQYNGQAQGCAYLVFDGFTSNLTIVLIVAIAILIVEFIALVFACCTCCAVKSKRNSI</sequence>
<dbReference type="AlphaFoldDB" id="A0AAF3EHP8"/>